<dbReference type="AlphaFoldDB" id="A0A248KLF2"/>
<dbReference type="Proteomes" id="UP000197098">
    <property type="component" value="Chromosome"/>
</dbReference>
<reference evidence="2 3" key="1">
    <citation type="submission" date="2017-06" db="EMBL/GenBank/DDBJ databases">
        <title>Origin of plasmid-mediated fosfomycin resistance gene fosA3.</title>
        <authorList>
            <person name="Ito R."/>
            <person name="Pacey M.P."/>
            <person name="Doi Y."/>
        </authorList>
    </citation>
    <scope>NUCLEOTIDE SEQUENCE [LARGE SCALE GENOMIC DNA]</scope>
    <source>
        <strain evidence="2 3">YDC799</strain>
    </source>
</reference>
<name>A0A248KLF2_9ENTR</name>
<proteinExistence type="predicted"/>
<gene>
    <name evidence="2" type="ORF">CEW81_21755</name>
</gene>
<dbReference type="Pfam" id="PF04965">
    <property type="entry name" value="GPW_gp25"/>
    <property type="match status" value="1"/>
</dbReference>
<dbReference type="EMBL" id="CP022114">
    <property type="protein sequence ID" value="ASG64222.1"/>
    <property type="molecule type" value="Genomic_DNA"/>
</dbReference>
<protein>
    <submittedName>
        <fullName evidence="2">DNA recombination protein</fullName>
    </submittedName>
</protein>
<evidence type="ECO:0000313" key="3">
    <source>
        <dbReference type="Proteomes" id="UP000197098"/>
    </source>
</evidence>
<evidence type="ECO:0000259" key="1">
    <source>
        <dbReference type="Pfam" id="PF04965"/>
    </source>
</evidence>
<feature type="domain" description="IraD/Gp25-like" evidence="1">
    <location>
        <begin position="2"/>
        <end position="63"/>
    </location>
</feature>
<evidence type="ECO:0000313" key="2">
    <source>
        <dbReference type="EMBL" id="ASG64222.1"/>
    </source>
</evidence>
<sequence>MKRELARFFNTRPSCEAVIEDKGVPEWREVYVGDERAVQQFCRQLRDGLLHHDPRIKALTVETVGVCQQRLTLCLTMTLCGDNDPLTMNINWQQGRWQSPLPGEINGRSITG</sequence>
<dbReference type="SUPFAM" id="SSF160719">
    <property type="entry name" value="gpW/gp25-like"/>
    <property type="match status" value="1"/>
</dbReference>
<dbReference type="InterPro" id="IPR007048">
    <property type="entry name" value="IraD/Gp25-like"/>
</dbReference>
<organism evidence="2 3">
    <name type="scientific">Kluyvera genomosp. 3</name>
    <dbReference type="NCBI Taxonomy" id="2774055"/>
    <lineage>
        <taxon>Bacteria</taxon>
        <taxon>Pseudomonadati</taxon>
        <taxon>Pseudomonadota</taxon>
        <taxon>Gammaproteobacteria</taxon>
        <taxon>Enterobacterales</taxon>
        <taxon>Enterobacteriaceae</taxon>
        <taxon>Kluyvera</taxon>
    </lineage>
</organism>
<accession>A0A248KLF2</accession>